<dbReference type="GO" id="GO:0016757">
    <property type="term" value="F:glycosyltransferase activity"/>
    <property type="evidence" value="ECO:0007669"/>
    <property type="project" value="UniProtKB-KW"/>
</dbReference>
<evidence type="ECO:0000256" key="7">
    <source>
        <dbReference type="SAM" id="Phobius"/>
    </source>
</evidence>
<proteinExistence type="predicted"/>
<dbReference type="InterPro" id="IPR050256">
    <property type="entry name" value="Glycosyltransferase_2"/>
</dbReference>
<comment type="subcellular location">
    <subcellularLocation>
        <location evidence="1">Membrane</location>
        <topology evidence="1">Multi-pass membrane protein</topology>
    </subcellularLocation>
</comment>
<keyword evidence="2" id="KW-0328">Glycosyltransferase</keyword>
<name>A0A4P6HK03_9BACT</name>
<feature type="domain" description="Glycosyltransferase 2-like" evidence="8">
    <location>
        <begin position="7"/>
        <end position="169"/>
    </location>
</feature>
<protein>
    <submittedName>
        <fullName evidence="9">Glycosyltransferase</fullName>
    </submittedName>
</protein>
<dbReference type="RefSeq" id="WP_129352096.1">
    <property type="nucleotide sequence ID" value="NZ_CP026538.1"/>
</dbReference>
<feature type="transmembrane region" description="Helical" evidence="7">
    <location>
        <begin position="264"/>
        <end position="293"/>
    </location>
</feature>
<keyword evidence="6 7" id="KW-0472">Membrane</keyword>
<dbReference type="PANTHER" id="PTHR48090:SF1">
    <property type="entry name" value="PROPHAGE BACTOPRENOL GLUCOSYL TRANSFERASE HOMOLOG"/>
    <property type="match status" value="1"/>
</dbReference>
<evidence type="ECO:0000256" key="1">
    <source>
        <dbReference type="ARBA" id="ARBA00004141"/>
    </source>
</evidence>
<dbReference type="EMBL" id="CP026538">
    <property type="protein sequence ID" value="QAZ67471.1"/>
    <property type="molecule type" value="Genomic_DNA"/>
</dbReference>
<reference evidence="9 10" key="1">
    <citation type="submission" date="2018-02" db="EMBL/GenBank/DDBJ databases">
        <title>Genome sequence of Desulfovibrio carbinolicus DSM 3852.</title>
        <authorList>
            <person name="Wilbanks E."/>
            <person name="Skennerton C.T."/>
            <person name="Orphan V.J."/>
        </authorList>
    </citation>
    <scope>NUCLEOTIDE SEQUENCE [LARGE SCALE GENOMIC DNA]</scope>
    <source>
        <strain evidence="9 10">DSM 3852</strain>
    </source>
</reference>
<evidence type="ECO:0000256" key="5">
    <source>
        <dbReference type="ARBA" id="ARBA00022989"/>
    </source>
</evidence>
<dbReference type="PANTHER" id="PTHR48090">
    <property type="entry name" value="UNDECAPRENYL-PHOSPHATE 4-DEOXY-4-FORMAMIDO-L-ARABINOSE TRANSFERASE-RELATED"/>
    <property type="match status" value="1"/>
</dbReference>
<evidence type="ECO:0000256" key="6">
    <source>
        <dbReference type="ARBA" id="ARBA00023136"/>
    </source>
</evidence>
<keyword evidence="4 7" id="KW-0812">Transmembrane</keyword>
<keyword evidence="3 9" id="KW-0808">Transferase</keyword>
<dbReference type="AlphaFoldDB" id="A0A4P6HK03"/>
<keyword evidence="5 7" id="KW-1133">Transmembrane helix</keyword>
<organism evidence="9 10">
    <name type="scientific">Solidesulfovibrio carbinolicus</name>
    <dbReference type="NCBI Taxonomy" id="296842"/>
    <lineage>
        <taxon>Bacteria</taxon>
        <taxon>Pseudomonadati</taxon>
        <taxon>Thermodesulfobacteriota</taxon>
        <taxon>Desulfovibrionia</taxon>
        <taxon>Desulfovibrionales</taxon>
        <taxon>Desulfovibrionaceae</taxon>
        <taxon>Solidesulfovibrio</taxon>
    </lineage>
</organism>
<accession>A0A4P6HK03</accession>
<dbReference type="KEGG" id="dcb:C3Y92_09645"/>
<dbReference type="OrthoDB" id="9802649at2"/>
<evidence type="ECO:0000256" key="2">
    <source>
        <dbReference type="ARBA" id="ARBA00022676"/>
    </source>
</evidence>
<dbReference type="Gene3D" id="3.90.550.10">
    <property type="entry name" value="Spore Coat Polysaccharide Biosynthesis Protein SpsA, Chain A"/>
    <property type="match status" value="1"/>
</dbReference>
<dbReference type="SUPFAM" id="SSF53448">
    <property type="entry name" value="Nucleotide-diphospho-sugar transferases"/>
    <property type="match status" value="1"/>
</dbReference>
<dbReference type="InterPro" id="IPR001173">
    <property type="entry name" value="Glyco_trans_2-like"/>
</dbReference>
<sequence>MDTVEFSLVVPCYNEEDVLPHFYAEVVPALDAALGGDWEIIFVDDGSRDRSRQLILGLHLQDSRIKGVFLSRNFGHQAAVDTGLCHAKGRFIGVMDCDLQDPVQVLLAMYAKCKSGLDVCYGVRARRESPWLLKFFYSFFYLIMHKVATHDWPRDAGDFCVVSRKALDAVLALPENSRMFRGLRSWVGFRQLGLPYDRPNRRSGKSKYNLRKLIDLALLGFVGFTDFPLRFIGVFGFAVGLFACLLMFFVVLNRFFPQFSLFGYWVGVSPVATTILVIFLFFMSILFVFLGVIGEYIRVLLQEVKGRPFAVVDTTVGDVARPETPARIMRRE</sequence>
<feature type="transmembrane region" description="Helical" evidence="7">
    <location>
        <begin position="231"/>
        <end position="252"/>
    </location>
</feature>
<dbReference type="InterPro" id="IPR029044">
    <property type="entry name" value="Nucleotide-diphossugar_trans"/>
</dbReference>
<evidence type="ECO:0000256" key="3">
    <source>
        <dbReference type="ARBA" id="ARBA00022679"/>
    </source>
</evidence>
<evidence type="ECO:0000313" key="9">
    <source>
        <dbReference type="EMBL" id="QAZ67471.1"/>
    </source>
</evidence>
<evidence type="ECO:0000259" key="8">
    <source>
        <dbReference type="Pfam" id="PF00535"/>
    </source>
</evidence>
<dbReference type="Pfam" id="PF00535">
    <property type="entry name" value="Glycos_transf_2"/>
    <property type="match status" value="1"/>
</dbReference>
<keyword evidence="10" id="KW-1185">Reference proteome</keyword>
<dbReference type="CDD" id="cd04187">
    <property type="entry name" value="DPM1_like_bac"/>
    <property type="match status" value="1"/>
</dbReference>
<dbReference type="Proteomes" id="UP000293296">
    <property type="component" value="Chromosome"/>
</dbReference>
<evidence type="ECO:0000313" key="10">
    <source>
        <dbReference type="Proteomes" id="UP000293296"/>
    </source>
</evidence>
<evidence type="ECO:0000256" key="4">
    <source>
        <dbReference type="ARBA" id="ARBA00022692"/>
    </source>
</evidence>
<gene>
    <name evidence="9" type="ORF">C3Y92_09645</name>
</gene>
<dbReference type="GO" id="GO:0005886">
    <property type="term" value="C:plasma membrane"/>
    <property type="evidence" value="ECO:0007669"/>
    <property type="project" value="TreeGrafter"/>
</dbReference>